<keyword evidence="2" id="KW-1185">Reference proteome</keyword>
<comment type="caution">
    <text evidence="1">The sequence shown here is derived from an EMBL/GenBank/DDBJ whole genome shotgun (WGS) entry which is preliminary data.</text>
</comment>
<evidence type="ECO:0000313" key="1">
    <source>
        <dbReference type="EMBL" id="EHJ60046.1"/>
    </source>
</evidence>
<gene>
    <name evidence="1" type="ORF">NSU_3009</name>
</gene>
<sequence length="43" mass="4729">MLAAIDMKEQCEPPPAQAIAALVHRDGRKPWPQGTLLIELSEC</sequence>
<organism evidence="1 2">
    <name type="scientific">Novosphingobium pentaromativorans US6-1</name>
    <dbReference type="NCBI Taxonomy" id="1088721"/>
    <lineage>
        <taxon>Bacteria</taxon>
        <taxon>Pseudomonadati</taxon>
        <taxon>Pseudomonadota</taxon>
        <taxon>Alphaproteobacteria</taxon>
        <taxon>Sphingomonadales</taxon>
        <taxon>Sphingomonadaceae</taxon>
        <taxon>Novosphingobium</taxon>
    </lineage>
</organism>
<reference evidence="1 2" key="1">
    <citation type="journal article" date="2012" name="J. Bacteriol.">
        <title>Genome sequence of benzo(a)pyrene-degrading bacterium Novosphingobium pentaromativorans US6-1.</title>
        <authorList>
            <person name="Luo Y.R."/>
            <person name="Kang S.G."/>
            <person name="Kim S.J."/>
            <person name="Kim M.R."/>
            <person name="Li N."/>
            <person name="Lee J.H."/>
            <person name="Kwon K.K."/>
        </authorList>
    </citation>
    <scope>NUCLEOTIDE SEQUENCE [LARGE SCALE GENOMIC DNA]</scope>
    <source>
        <strain evidence="1 2">US6-1</strain>
    </source>
</reference>
<evidence type="ECO:0000313" key="2">
    <source>
        <dbReference type="Proteomes" id="UP000004030"/>
    </source>
</evidence>
<dbReference type="Proteomes" id="UP000004030">
    <property type="component" value="Unassembled WGS sequence"/>
</dbReference>
<protein>
    <submittedName>
        <fullName evidence="1">Uncharacterized protein</fullName>
    </submittedName>
</protein>
<name>G6EF87_9SPHN</name>
<dbReference type="EMBL" id="AGFM01000047">
    <property type="protein sequence ID" value="EHJ60046.1"/>
    <property type="molecule type" value="Genomic_DNA"/>
</dbReference>
<dbReference type="AlphaFoldDB" id="G6EF87"/>
<accession>G6EF87</accession>
<proteinExistence type="predicted"/>